<dbReference type="AlphaFoldDB" id="A0A8S0WCY6"/>
<dbReference type="SUPFAM" id="SSF56176">
    <property type="entry name" value="FAD-binding/transporter-associated domain-like"/>
    <property type="match status" value="1"/>
</dbReference>
<dbReference type="Pfam" id="PF01565">
    <property type="entry name" value="FAD_binding_4"/>
    <property type="match status" value="1"/>
</dbReference>
<proteinExistence type="inferred from homology"/>
<gene>
    <name evidence="5" type="ORF">AAE3_LOCUS1585</name>
</gene>
<evidence type="ECO:0000256" key="1">
    <source>
        <dbReference type="ARBA" id="ARBA00005466"/>
    </source>
</evidence>
<dbReference type="PANTHER" id="PTHR13878">
    <property type="entry name" value="GULONOLACTONE OXIDASE"/>
    <property type="match status" value="1"/>
</dbReference>
<keyword evidence="6" id="KW-1185">Reference proteome</keyword>
<protein>
    <recommendedName>
        <fullName evidence="4">FAD-binding PCMH-type domain-containing protein</fullName>
    </recommendedName>
</protein>
<evidence type="ECO:0000259" key="4">
    <source>
        <dbReference type="PROSITE" id="PS51387"/>
    </source>
</evidence>
<dbReference type="GO" id="GO:0071949">
    <property type="term" value="F:FAD binding"/>
    <property type="evidence" value="ECO:0007669"/>
    <property type="project" value="InterPro"/>
</dbReference>
<accession>A0A8S0WCY6</accession>
<evidence type="ECO:0000313" key="5">
    <source>
        <dbReference type="EMBL" id="CAA7259413.1"/>
    </source>
</evidence>
<evidence type="ECO:0000256" key="3">
    <source>
        <dbReference type="SAM" id="SignalP"/>
    </source>
</evidence>
<evidence type="ECO:0000256" key="2">
    <source>
        <dbReference type="ARBA" id="ARBA00023002"/>
    </source>
</evidence>
<dbReference type="InterPro" id="IPR050432">
    <property type="entry name" value="FAD-linked_Oxidoreductases_BP"/>
</dbReference>
<dbReference type="InterPro" id="IPR012951">
    <property type="entry name" value="BBE"/>
</dbReference>
<dbReference type="Proteomes" id="UP000467700">
    <property type="component" value="Unassembled WGS sequence"/>
</dbReference>
<feature type="chain" id="PRO_5035775044" description="FAD-binding PCMH-type domain-containing protein" evidence="3">
    <location>
        <begin position="22"/>
        <end position="569"/>
    </location>
</feature>
<comment type="caution">
    <text evidence="5">The sequence shown here is derived from an EMBL/GenBank/DDBJ whole genome shotgun (WGS) entry which is preliminary data.</text>
</comment>
<dbReference type="InterPro" id="IPR016166">
    <property type="entry name" value="FAD-bd_PCMH"/>
</dbReference>
<dbReference type="GO" id="GO:0016491">
    <property type="term" value="F:oxidoreductase activity"/>
    <property type="evidence" value="ECO:0007669"/>
    <property type="project" value="UniProtKB-KW"/>
</dbReference>
<keyword evidence="2" id="KW-0560">Oxidoreductase</keyword>
<comment type="similarity">
    <text evidence="1">Belongs to the oxygen-dependent FAD-linked oxidoreductase family.</text>
</comment>
<dbReference type="PROSITE" id="PS51387">
    <property type="entry name" value="FAD_PCMH"/>
    <property type="match status" value="1"/>
</dbReference>
<dbReference type="Gene3D" id="3.30.465.10">
    <property type="match status" value="1"/>
</dbReference>
<name>A0A8S0WCY6_CYCAE</name>
<keyword evidence="3" id="KW-0732">Signal</keyword>
<reference evidence="5 6" key="1">
    <citation type="submission" date="2020-01" db="EMBL/GenBank/DDBJ databases">
        <authorList>
            <person name="Gupta K D."/>
        </authorList>
    </citation>
    <scope>NUCLEOTIDE SEQUENCE [LARGE SCALE GENOMIC DNA]</scope>
</reference>
<dbReference type="InterPro" id="IPR006094">
    <property type="entry name" value="Oxid_FAD_bind_N"/>
</dbReference>
<feature type="signal peptide" evidence="3">
    <location>
        <begin position="1"/>
        <end position="21"/>
    </location>
</feature>
<evidence type="ECO:0000313" key="6">
    <source>
        <dbReference type="Proteomes" id="UP000467700"/>
    </source>
</evidence>
<dbReference type="OrthoDB" id="9983560at2759"/>
<organism evidence="5 6">
    <name type="scientific">Cyclocybe aegerita</name>
    <name type="common">Black poplar mushroom</name>
    <name type="synonym">Agrocybe aegerita</name>
    <dbReference type="NCBI Taxonomy" id="1973307"/>
    <lineage>
        <taxon>Eukaryota</taxon>
        <taxon>Fungi</taxon>
        <taxon>Dikarya</taxon>
        <taxon>Basidiomycota</taxon>
        <taxon>Agaricomycotina</taxon>
        <taxon>Agaricomycetes</taxon>
        <taxon>Agaricomycetidae</taxon>
        <taxon>Agaricales</taxon>
        <taxon>Agaricineae</taxon>
        <taxon>Bolbitiaceae</taxon>
        <taxon>Cyclocybe</taxon>
    </lineage>
</organism>
<sequence length="569" mass="60930">MPSSLPLSFALLGLFASRVLCGGVTEASWKALNATVGGRLHLGVPFSQPCFSRTSSNAVNVPNPAQCGEIQALYEDHLFRSSRFGGYQITQWETCQTTGDECLLDWTNTTNPAAFAAPRQCLQGSVPSYYIDVTGPEDIRAAYTFSKKKKVPLVIKNSGHDYIGRSAGPGTLALWTHNLNSIALSTGFVAEGCSNEPQSAVTFGAGVQFQAVYDFARTNNVTIVGGADPAVGATGGWSMGAGHGALSPAMGLGVDRVLQYKIVTPDGKFRTANKCQNPDLFFALRGGGGGTFGVVLEGTFITSPAVTMQVAVGTYENTPENTVKLVKALGKSATQMASDGWGGYITPSASGGVWANPLLDVGAAQKSAAGVVSAFESIGGGVSFFTMPTASDFFDTFIAPNTDPVGRPQVQSSRLIPDHLMANDDVLSALATAMVSSDFPQILAVTPYAFKDFDKNGTSINPAWRTAVWHVLSMNVWNFNSTRSERETAYQRLKTVWTPVRDLTPGSGAYFNEADTYEPDYTTSFWGPHYAKLLAIKNKYDPHHLLDCWRCVGWKGPSDPRYKCHLPAP</sequence>
<dbReference type="InterPro" id="IPR036318">
    <property type="entry name" value="FAD-bd_PCMH-like_sf"/>
</dbReference>
<feature type="domain" description="FAD-binding PCMH-type" evidence="4">
    <location>
        <begin position="123"/>
        <end position="305"/>
    </location>
</feature>
<dbReference type="InterPro" id="IPR016169">
    <property type="entry name" value="FAD-bd_PCMH_sub2"/>
</dbReference>
<dbReference type="Pfam" id="PF08031">
    <property type="entry name" value="BBE"/>
    <property type="match status" value="1"/>
</dbReference>
<dbReference type="EMBL" id="CACVBS010000024">
    <property type="protein sequence ID" value="CAA7259413.1"/>
    <property type="molecule type" value="Genomic_DNA"/>
</dbReference>
<dbReference type="PANTHER" id="PTHR13878:SF91">
    <property type="entry name" value="FAD BINDING DOMAIN PROTEIN (AFU_ORTHOLOGUE AFUA_6G12070)-RELATED"/>
    <property type="match status" value="1"/>
</dbReference>